<dbReference type="Proteomes" id="UP000198145">
    <property type="component" value="Unassembled WGS sequence"/>
</dbReference>
<gene>
    <name evidence="1" type="ORF">CEG18_09185</name>
</gene>
<accession>A0A246F9M7</accession>
<dbReference type="RefSeq" id="WP_088417225.1">
    <property type="nucleotide sequence ID" value="NZ_NJBA01000003.1"/>
</dbReference>
<name>A0A246F9M7_PSENT</name>
<comment type="caution">
    <text evidence="1">The sequence shown here is derived from an EMBL/GenBank/DDBJ whole genome shotgun (WGS) entry which is preliminary data.</text>
</comment>
<evidence type="ECO:0000313" key="1">
    <source>
        <dbReference type="EMBL" id="OWP51035.1"/>
    </source>
</evidence>
<proteinExistence type="predicted"/>
<sequence>MGEARHVHFRPGADLGEIPLHVLRDAGRGVQRDGGPQRVDIVLGDAVAAQELCRVIGAVHFDALALAAAQHQAYVVEHRAGVEQLGIQLQCPGGLTWVPGGSRAGAFLQELRNRV</sequence>
<evidence type="ECO:0000313" key="2">
    <source>
        <dbReference type="Proteomes" id="UP000198145"/>
    </source>
</evidence>
<dbReference type="AlphaFoldDB" id="A0A246F9M7"/>
<organism evidence="1 2">
    <name type="scientific">Pseudomonas nitroreducens</name>
    <dbReference type="NCBI Taxonomy" id="46680"/>
    <lineage>
        <taxon>Bacteria</taxon>
        <taxon>Pseudomonadati</taxon>
        <taxon>Pseudomonadota</taxon>
        <taxon>Gammaproteobacteria</taxon>
        <taxon>Pseudomonadales</taxon>
        <taxon>Pseudomonadaceae</taxon>
        <taxon>Pseudomonas</taxon>
    </lineage>
</organism>
<protein>
    <submittedName>
        <fullName evidence="1">Uncharacterized protein</fullName>
    </submittedName>
</protein>
<reference evidence="1 2" key="1">
    <citation type="submission" date="2017-06" db="EMBL/GenBank/DDBJ databases">
        <title>Draft genome of Pseudomonas nitroreducens DF05.</title>
        <authorList>
            <person name="Iyer R."/>
        </authorList>
    </citation>
    <scope>NUCLEOTIDE SEQUENCE [LARGE SCALE GENOMIC DNA]</scope>
    <source>
        <strain evidence="1 2">DF05</strain>
    </source>
</reference>
<dbReference type="EMBL" id="NJBA01000003">
    <property type="protein sequence ID" value="OWP51035.1"/>
    <property type="molecule type" value="Genomic_DNA"/>
</dbReference>